<dbReference type="EMBL" id="PYGD01000007">
    <property type="protein sequence ID" value="PSK90754.1"/>
    <property type="molecule type" value="Genomic_DNA"/>
</dbReference>
<sequence>MDGFGSLFYRVQSSQVISAKKSPGGLSVKYSGKRLFFAGMPGQPAKAGMKRLLIREAPVVSVWKQGNLCLQRAPVNRWGS</sequence>
<accession>A0A2P8D0L3</accession>
<dbReference type="AlphaFoldDB" id="A0A2P8D0L3"/>
<keyword evidence="2" id="KW-1185">Reference proteome</keyword>
<name>A0A2P8D0L3_9BACT</name>
<organism evidence="1 2">
    <name type="scientific">Taibaiella chishuiensis</name>
    <dbReference type="NCBI Taxonomy" id="1434707"/>
    <lineage>
        <taxon>Bacteria</taxon>
        <taxon>Pseudomonadati</taxon>
        <taxon>Bacteroidota</taxon>
        <taxon>Chitinophagia</taxon>
        <taxon>Chitinophagales</taxon>
        <taxon>Chitinophagaceae</taxon>
        <taxon>Taibaiella</taxon>
    </lineage>
</organism>
<evidence type="ECO:0000313" key="2">
    <source>
        <dbReference type="Proteomes" id="UP000240572"/>
    </source>
</evidence>
<dbReference type="Proteomes" id="UP000240572">
    <property type="component" value="Unassembled WGS sequence"/>
</dbReference>
<proteinExistence type="predicted"/>
<gene>
    <name evidence="1" type="ORF">B0I18_107165</name>
</gene>
<reference evidence="1 2" key="1">
    <citation type="submission" date="2018-03" db="EMBL/GenBank/DDBJ databases">
        <title>Genomic Encyclopedia of Type Strains, Phase III (KMG-III): the genomes of soil and plant-associated and newly described type strains.</title>
        <authorList>
            <person name="Whitman W."/>
        </authorList>
    </citation>
    <scope>NUCLEOTIDE SEQUENCE [LARGE SCALE GENOMIC DNA]</scope>
    <source>
        <strain evidence="1 2">CGMCC 1.12700</strain>
    </source>
</reference>
<comment type="caution">
    <text evidence="1">The sequence shown here is derived from an EMBL/GenBank/DDBJ whole genome shotgun (WGS) entry which is preliminary data.</text>
</comment>
<protein>
    <submittedName>
        <fullName evidence="1">Uncharacterized protein</fullName>
    </submittedName>
</protein>
<evidence type="ECO:0000313" key="1">
    <source>
        <dbReference type="EMBL" id="PSK90754.1"/>
    </source>
</evidence>